<dbReference type="Proteomes" id="UP000324800">
    <property type="component" value="Unassembled WGS sequence"/>
</dbReference>
<dbReference type="InterPro" id="IPR011989">
    <property type="entry name" value="ARM-like"/>
</dbReference>
<accession>A0A5J4VN27</accession>
<organism evidence="1 2">
    <name type="scientific">Streblomastix strix</name>
    <dbReference type="NCBI Taxonomy" id="222440"/>
    <lineage>
        <taxon>Eukaryota</taxon>
        <taxon>Metamonada</taxon>
        <taxon>Preaxostyla</taxon>
        <taxon>Oxymonadida</taxon>
        <taxon>Streblomastigidae</taxon>
        <taxon>Streblomastix</taxon>
    </lineage>
</organism>
<gene>
    <name evidence="1" type="ORF">EZS28_020541</name>
</gene>
<name>A0A5J4VN27_9EUKA</name>
<comment type="caution">
    <text evidence="1">The sequence shown here is derived from an EMBL/GenBank/DDBJ whole genome shotgun (WGS) entry which is preliminary data.</text>
</comment>
<evidence type="ECO:0000313" key="1">
    <source>
        <dbReference type="EMBL" id="KAA6383930.1"/>
    </source>
</evidence>
<protein>
    <submittedName>
        <fullName evidence="1">Uncharacterized protein</fullName>
    </submittedName>
</protein>
<proteinExistence type="predicted"/>
<dbReference type="AlphaFoldDB" id="A0A5J4VN27"/>
<reference evidence="1 2" key="1">
    <citation type="submission" date="2019-03" db="EMBL/GenBank/DDBJ databases">
        <title>Single cell metagenomics reveals metabolic interactions within the superorganism composed of flagellate Streblomastix strix and complex community of Bacteroidetes bacteria on its surface.</title>
        <authorList>
            <person name="Treitli S.C."/>
            <person name="Kolisko M."/>
            <person name="Husnik F."/>
            <person name="Keeling P."/>
            <person name="Hampl V."/>
        </authorList>
    </citation>
    <scope>NUCLEOTIDE SEQUENCE [LARGE SCALE GENOMIC DNA]</scope>
    <source>
        <strain evidence="1">ST1C</strain>
    </source>
</reference>
<dbReference type="InterPro" id="IPR016024">
    <property type="entry name" value="ARM-type_fold"/>
</dbReference>
<evidence type="ECO:0000313" key="2">
    <source>
        <dbReference type="Proteomes" id="UP000324800"/>
    </source>
</evidence>
<dbReference type="SUPFAM" id="SSF48371">
    <property type="entry name" value="ARM repeat"/>
    <property type="match status" value="1"/>
</dbReference>
<dbReference type="Gene3D" id="1.25.10.10">
    <property type="entry name" value="Leucine-rich Repeat Variant"/>
    <property type="match status" value="1"/>
</dbReference>
<dbReference type="EMBL" id="SNRW01006000">
    <property type="protein sequence ID" value="KAA6383930.1"/>
    <property type="molecule type" value="Genomic_DNA"/>
</dbReference>
<sequence length="236" mass="26765">MLEKDTDDEKLRKSIITSGVAENLLKIYLAWPVNDINHLLVKPISSLVYKTSMASLIVSKNPYPGLIKLLDNTADAEVANSALYSILMILRDAASDTKMKSEHPHSDTVVRLNGHQKIYSILLHGCEGQQRLAARCLALIYRYTQVPDDLRLKILTPLVGILRSDDSTELQREEAQIAIRNDESKSSKRESYEFDAPFKFSRKYPVSQMRFNNNQAELTKAQSEILPFNYSFETGI</sequence>